<feature type="compositionally biased region" description="Low complexity" evidence="5">
    <location>
        <begin position="491"/>
        <end position="503"/>
    </location>
</feature>
<feature type="compositionally biased region" description="Polar residues" evidence="5">
    <location>
        <begin position="563"/>
        <end position="589"/>
    </location>
</feature>
<dbReference type="PRINTS" id="PR01271">
    <property type="entry name" value="HISDACETLASE"/>
</dbReference>
<evidence type="ECO:0000259" key="6">
    <source>
        <dbReference type="Pfam" id="PF00850"/>
    </source>
</evidence>
<dbReference type="InterPro" id="IPR000286">
    <property type="entry name" value="HDACs"/>
</dbReference>
<feature type="region of interest" description="Disordered" evidence="5">
    <location>
        <begin position="944"/>
        <end position="975"/>
    </location>
</feature>
<dbReference type="InterPro" id="IPR003084">
    <property type="entry name" value="HDAC_I/II"/>
</dbReference>
<protein>
    <recommendedName>
        <fullName evidence="2">histone deacetylase</fullName>
        <ecNumber evidence="2">3.5.1.98</ecNumber>
    </recommendedName>
</protein>
<keyword evidence="3" id="KW-0378">Hydrolase</keyword>
<dbReference type="EC" id="3.5.1.98" evidence="2"/>
<dbReference type="InterPro" id="IPR037138">
    <property type="entry name" value="His_deacetylse_dom_sf"/>
</dbReference>
<feature type="compositionally biased region" description="Basic and acidic residues" evidence="5">
    <location>
        <begin position="441"/>
        <end position="452"/>
    </location>
</feature>
<evidence type="ECO:0000256" key="5">
    <source>
        <dbReference type="SAM" id="MobiDB-lite"/>
    </source>
</evidence>
<dbReference type="SUPFAM" id="SSF52768">
    <property type="entry name" value="Arginase/deacetylase"/>
    <property type="match status" value="1"/>
</dbReference>
<feature type="region of interest" description="Disordered" evidence="5">
    <location>
        <begin position="635"/>
        <end position="660"/>
    </location>
</feature>
<feature type="region of interest" description="Disordered" evidence="5">
    <location>
        <begin position="421"/>
        <end position="523"/>
    </location>
</feature>
<name>A0A1R0H3Y5_9FUNG</name>
<feature type="region of interest" description="Disordered" evidence="5">
    <location>
        <begin position="370"/>
        <end position="406"/>
    </location>
</feature>
<dbReference type="OrthoDB" id="1918432at2759"/>
<dbReference type="Gene3D" id="3.40.800.20">
    <property type="entry name" value="Histone deacetylase domain"/>
    <property type="match status" value="1"/>
</dbReference>
<keyword evidence="4" id="KW-0156">Chromatin regulator</keyword>
<dbReference type="GO" id="GO:0141221">
    <property type="term" value="F:histone deacetylase activity, hydrolytic mechanism"/>
    <property type="evidence" value="ECO:0007669"/>
    <property type="project" value="UniProtKB-EC"/>
</dbReference>
<feature type="compositionally biased region" description="Basic and acidic residues" evidence="5">
    <location>
        <begin position="590"/>
        <end position="599"/>
    </location>
</feature>
<gene>
    <name evidence="7" type="ORF">AYI68_g1961</name>
</gene>
<comment type="caution">
    <text evidence="7">The sequence shown here is derived from an EMBL/GenBank/DDBJ whole genome shotgun (WGS) entry which is preliminary data.</text>
</comment>
<dbReference type="EMBL" id="LSSL01000711">
    <property type="protein sequence ID" value="OLY83889.1"/>
    <property type="molecule type" value="Genomic_DNA"/>
</dbReference>
<organism evidence="7 8">
    <name type="scientific">Smittium mucronatum</name>
    <dbReference type="NCBI Taxonomy" id="133383"/>
    <lineage>
        <taxon>Eukaryota</taxon>
        <taxon>Fungi</taxon>
        <taxon>Fungi incertae sedis</taxon>
        <taxon>Zoopagomycota</taxon>
        <taxon>Kickxellomycotina</taxon>
        <taxon>Harpellomycetes</taxon>
        <taxon>Harpellales</taxon>
        <taxon>Legeriomycetaceae</taxon>
        <taxon>Smittium</taxon>
    </lineage>
</organism>
<dbReference type="GO" id="GO:0040029">
    <property type="term" value="P:epigenetic regulation of gene expression"/>
    <property type="evidence" value="ECO:0007669"/>
    <property type="project" value="TreeGrafter"/>
</dbReference>
<dbReference type="GO" id="GO:0005634">
    <property type="term" value="C:nucleus"/>
    <property type="evidence" value="ECO:0007669"/>
    <property type="project" value="TreeGrafter"/>
</dbReference>
<evidence type="ECO:0000313" key="8">
    <source>
        <dbReference type="Proteomes" id="UP000187455"/>
    </source>
</evidence>
<dbReference type="PANTHER" id="PTHR10625:SF44">
    <property type="entry name" value="HISTONE DEACETYLASE 19"/>
    <property type="match status" value="1"/>
</dbReference>
<feature type="region of interest" description="Disordered" evidence="5">
    <location>
        <begin position="538"/>
        <end position="602"/>
    </location>
</feature>
<dbReference type="Proteomes" id="UP000187455">
    <property type="component" value="Unassembled WGS sequence"/>
</dbReference>
<dbReference type="PRINTS" id="PR01270">
    <property type="entry name" value="HDASUPER"/>
</dbReference>
<dbReference type="Pfam" id="PF00850">
    <property type="entry name" value="Hist_deacetyl"/>
    <property type="match status" value="1"/>
</dbReference>
<evidence type="ECO:0000256" key="3">
    <source>
        <dbReference type="ARBA" id="ARBA00022801"/>
    </source>
</evidence>
<dbReference type="AlphaFoldDB" id="A0A1R0H3Y5"/>
<dbReference type="STRING" id="133383.A0A1R0H3Y5"/>
<keyword evidence="8" id="KW-1185">Reference proteome</keyword>
<evidence type="ECO:0000256" key="4">
    <source>
        <dbReference type="ARBA" id="ARBA00022853"/>
    </source>
</evidence>
<feature type="domain" description="Histone deacetylase" evidence="6">
    <location>
        <begin position="1"/>
        <end position="310"/>
    </location>
</feature>
<reference evidence="7 8" key="1">
    <citation type="journal article" date="2016" name="Mol. Biol. Evol.">
        <title>Genome-Wide Survey of Gut Fungi (Harpellales) Reveals the First Horizontally Transferred Ubiquitin Gene from a Mosquito Host.</title>
        <authorList>
            <person name="Wang Y."/>
            <person name="White M.M."/>
            <person name="Kvist S."/>
            <person name="Moncalvo J.M."/>
        </authorList>
    </citation>
    <scope>NUCLEOTIDE SEQUENCE [LARGE SCALE GENOMIC DNA]</scope>
    <source>
        <strain evidence="7 8">ALG-7-W6</strain>
    </source>
</reference>
<dbReference type="InterPro" id="IPR023696">
    <property type="entry name" value="Ureohydrolase_dom_sf"/>
</dbReference>
<sequence length="994" mass="111025">MKPFRMRMAHSLITAYGLDKQMDVIRPIPATSNQMTRFHSNDYIEYLKRASPEFAEKEHLHTLRCTFSLFRTFFLLLYTFLFPSLDLPGEDCPPFDGIFEFCSISAGGSIAGAQRLNHGHSDVVVNWSGGLHHAKKSEASGFCYVNDINLAILELLRYHQRVLYLDIDVHHGDGVEEAFYSSDRVMTVSFHKFGDFFPGTGDIRDFGVGKGKNYAINVPLRDGIDDDTYESIFQPILRKVMEHFRPGAVVMQCGTDSLSGDRLGCFNLSMKGHSNCVKFMKTFNVPLLALGGGGYTIRNVARTWAFETSVLLDQEISRTLPFNDYYEFYGPEYVLDVPKSNMENLNSPSYLEEIIKIIFEYLRHVGHSPSVQYEETPRDWPEYDSEAEDERIDDQIDSNPDSRTVKSVEDKLIHNLDEQLPEYSNSKENFPNKTQFSAQKKAQEVDSKDHYFHTTNSGRTVKLPNSHEHHVKKSVKNGRHRQQRSTKGSERTSSSRTRNSTAPSNPPTETSNIGSEKDPNVSIEPESNLLYSVTSTYKHTGTASRPIKQNVDINNESNHKSSKSVQDSPSRSPTINQTSNPTSPHSSFPKNEEDSKDTPDTFELETDAIPSKLDALSISPKTQELTQDSTLNASAVLSQSQPEESPSISNISSASNISSVSDNSCVSNISGVSNISSIGDSDQENTEIQYMELENFEEPHKDNVEVSVNGFPQKDLDPINEDSNNISNTVDEKPVSFDKEKIDSNKDGAGTENIIKIETFQNPESQSLEESLSINQSLQPKNDETIISSTLVIEPVLETAEDIKPIETPPKISLTVVENIADDPSLLEDSVDSNIETTKNKDQLSEIKTIVNFQTDGDSEMKDEHKIERKKPSALDDKISDFDSNPKDILLTEPITEIAMLEDNISPPEIELMEDITDNKGAGDVENPISLNEIKCMIEKEKVTSEIGDLSGKPNSIQSDDVESNESDKLSDGSSDFISISDIKKQLKSTDSDP</sequence>
<feature type="compositionally biased region" description="Low complexity" evidence="5">
    <location>
        <begin position="638"/>
        <end position="660"/>
    </location>
</feature>
<feature type="region of interest" description="Disordered" evidence="5">
    <location>
        <begin position="712"/>
        <end position="731"/>
    </location>
</feature>
<evidence type="ECO:0000313" key="7">
    <source>
        <dbReference type="EMBL" id="OLY83889.1"/>
    </source>
</evidence>
<dbReference type="PANTHER" id="PTHR10625">
    <property type="entry name" value="HISTONE DEACETYLASE HDAC1-RELATED"/>
    <property type="match status" value="1"/>
</dbReference>
<comment type="similarity">
    <text evidence="1">Belongs to the histone deacetylase family. HD type 1 subfamily.</text>
</comment>
<feature type="compositionally biased region" description="Basic residues" evidence="5">
    <location>
        <begin position="469"/>
        <end position="484"/>
    </location>
</feature>
<evidence type="ECO:0000256" key="2">
    <source>
        <dbReference type="ARBA" id="ARBA00012111"/>
    </source>
</evidence>
<dbReference type="InterPro" id="IPR023801">
    <property type="entry name" value="His_deacetylse_dom"/>
</dbReference>
<proteinExistence type="inferred from homology"/>
<feature type="compositionally biased region" description="Acidic residues" evidence="5">
    <location>
        <begin position="382"/>
        <end position="396"/>
    </location>
</feature>
<evidence type="ECO:0000256" key="1">
    <source>
        <dbReference type="ARBA" id="ARBA00006457"/>
    </source>
</evidence>
<feature type="compositionally biased region" description="Polar residues" evidence="5">
    <location>
        <begin position="422"/>
        <end position="440"/>
    </location>
</feature>
<accession>A0A1R0H3Y5</accession>